<evidence type="ECO:0000313" key="2">
    <source>
        <dbReference type="EMBL" id="KIM30033.1"/>
    </source>
</evidence>
<dbReference type="EMBL" id="KN824286">
    <property type="protein sequence ID" value="KIM30033.1"/>
    <property type="molecule type" value="Genomic_DNA"/>
</dbReference>
<dbReference type="HOGENOM" id="CLU_1422218_0_0_1"/>
<dbReference type="Pfam" id="PF16015">
    <property type="entry name" value="Promethin"/>
    <property type="match status" value="1"/>
</dbReference>
<name>A0A0C2WV28_SERVB</name>
<dbReference type="AlphaFoldDB" id="A0A0C2WV28"/>
<feature type="transmembrane region" description="Helical" evidence="1">
    <location>
        <begin position="52"/>
        <end position="69"/>
    </location>
</feature>
<feature type="transmembrane region" description="Helical" evidence="1">
    <location>
        <begin position="106"/>
        <end position="133"/>
    </location>
</feature>
<keyword evidence="1" id="KW-0472">Membrane</keyword>
<protein>
    <submittedName>
        <fullName evidence="2">Uncharacterized protein</fullName>
    </submittedName>
</protein>
<keyword evidence="3" id="KW-1185">Reference proteome</keyword>
<reference evidence="2 3" key="1">
    <citation type="submission" date="2014-04" db="EMBL/GenBank/DDBJ databases">
        <authorList>
            <consortium name="DOE Joint Genome Institute"/>
            <person name="Kuo A."/>
            <person name="Zuccaro A."/>
            <person name="Kohler A."/>
            <person name="Nagy L.G."/>
            <person name="Floudas D."/>
            <person name="Copeland A."/>
            <person name="Barry K.W."/>
            <person name="Cichocki N."/>
            <person name="Veneault-Fourrey C."/>
            <person name="LaButti K."/>
            <person name="Lindquist E.A."/>
            <person name="Lipzen A."/>
            <person name="Lundell T."/>
            <person name="Morin E."/>
            <person name="Murat C."/>
            <person name="Sun H."/>
            <person name="Tunlid A."/>
            <person name="Henrissat B."/>
            <person name="Grigoriev I.V."/>
            <person name="Hibbett D.S."/>
            <person name="Martin F."/>
            <person name="Nordberg H.P."/>
            <person name="Cantor M.N."/>
            <person name="Hua S.X."/>
        </authorList>
    </citation>
    <scope>NUCLEOTIDE SEQUENCE [LARGE SCALE GENOMIC DNA]</scope>
    <source>
        <strain evidence="2 3">MAFF 305830</strain>
    </source>
</reference>
<evidence type="ECO:0000256" key="1">
    <source>
        <dbReference type="SAM" id="Phobius"/>
    </source>
</evidence>
<evidence type="ECO:0000313" key="3">
    <source>
        <dbReference type="Proteomes" id="UP000054097"/>
    </source>
</evidence>
<organism evidence="2 3">
    <name type="scientific">Serendipita vermifera MAFF 305830</name>
    <dbReference type="NCBI Taxonomy" id="933852"/>
    <lineage>
        <taxon>Eukaryota</taxon>
        <taxon>Fungi</taxon>
        <taxon>Dikarya</taxon>
        <taxon>Basidiomycota</taxon>
        <taxon>Agaricomycotina</taxon>
        <taxon>Agaricomycetes</taxon>
        <taxon>Sebacinales</taxon>
        <taxon>Serendipitaceae</taxon>
        <taxon>Serendipita</taxon>
    </lineage>
</organism>
<dbReference type="OrthoDB" id="3159957at2759"/>
<gene>
    <name evidence="2" type="ORF">M408DRAFT_328449</name>
</gene>
<dbReference type="Proteomes" id="UP000054097">
    <property type="component" value="Unassembled WGS sequence"/>
</dbReference>
<reference evidence="3" key="2">
    <citation type="submission" date="2015-01" db="EMBL/GenBank/DDBJ databases">
        <title>Evolutionary Origins and Diversification of the Mycorrhizal Mutualists.</title>
        <authorList>
            <consortium name="DOE Joint Genome Institute"/>
            <consortium name="Mycorrhizal Genomics Consortium"/>
            <person name="Kohler A."/>
            <person name="Kuo A."/>
            <person name="Nagy L.G."/>
            <person name="Floudas D."/>
            <person name="Copeland A."/>
            <person name="Barry K.W."/>
            <person name="Cichocki N."/>
            <person name="Veneault-Fourrey C."/>
            <person name="LaButti K."/>
            <person name="Lindquist E.A."/>
            <person name="Lipzen A."/>
            <person name="Lundell T."/>
            <person name="Morin E."/>
            <person name="Murat C."/>
            <person name="Riley R."/>
            <person name="Ohm R."/>
            <person name="Sun H."/>
            <person name="Tunlid A."/>
            <person name="Henrissat B."/>
            <person name="Grigoriev I.V."/>
            <person name="Hibbett D.S."/>
            <person name="Martin F."/>
        </authorList>
    </citation>
    <scope>NUCLEOTIDE SEQUENCE [LARGE SCALE GENOMIC DNA]</scope>
    <source>
        <strain evidence="3">MAFF 305830</strain>
    </source>
</reference>
<proteinExistence type="predicted"/>
<keyword evidence="1" id="KW-1133">Transmembrane helix</keyword>
<feature type="transmembrane region" description="Helical" evidence="1">
    <location>
        <begin position="76"/>
        <end position="100"/>
    </location>
</feature>
<keyword evidence="1" id="KW-0812">Transmembrane</keyword>
<sequence>MENGKLDSSSDVYPTMNDGLQQAAEYMRTLQQRFQSSVWTPGKQRSRVFADAHPITAIFLGIFGALALVPVASYLIFMAFVLVSCVSVALALAIGFTLFVGFWAGVFLFFTLLLVLCFTCLATAAALGFYLFYRLIFHVQSEDGQGVRGWAYETKNRLVPSGVQQYADNAQKKAADYYATAKEQSLKLDQM</sequence>
<accession>A0A0C2WV28</accession>
<dbReference type="STRING" id="933852.A0A0C2WV28"/>